<evidence type="ECO:0000313" key="2">
    <source>
        <dbReference type="Proteomes" id="UP000239685"/>
    </source>
</evidence>
<dbReference type="SUPFAM" id="SSF57783">
    <property type="entry name" value="Zinc beta-ribbon"/>
    <property type="match status" value="1"/>
</dbReference>
<proteinExistence type="predicted"/>
<dbReference type="Proteomes" id="UP000239685">
    <property type="component" value="Unassembled WGS sequence"/>
</dbReference>
<dbReference type="EMBL" id="NIQP01000006">
    <property type="protein sequence ID" value="PPB71315.1"/>
    <property type="molecule type" value="Genomic_DNA"/>
</dbReference>
<protein>
    <submittedName>
        <fullName evidence="1">Uncharacterized protein</fullName>
    </submittedName>
</protein>
<accession>A0A855N4M6</accession>
<comment type="caution">
    <text evidence="1">The sequence shown here is derived from an EMBL/GenBank/DDBJ whole genome shotgun (WGS) entry which is preliminary data.</text>
</comment>
<reference evidence="1 2" key="1">
    <citation type="submission" date="2017-06" db="EMBL/GenBank/DDBJ databases">
        <title>Updating the genomic taxonomy and epidemiology of Campylobacter hyointestinalis; discovery in New Zealand farmed ruminants.</title>
        <authorList>
            <person name="Wilkinson D.A."/>
            <person name="Fayaz A."/>
            <person name="Biggs P.J."/>
            <person name="Midwinter A.C."/>
        </authorList>
    </citation>
    <scope>NUCLEOTIDE SEQUENCE [LARGE SCALE GENOMIC DNA]</scope>
    <source>
        <strain evidence="1 2">S1614a</strain>
    </source>
</reference>
<dbReference type="AlphaFoldDB" id="A0A855N4M6"/>
<organism evidence="1 2">
    <name type="scientific">Campylobacter hyointestinalis subsp. hyointestinalis</name>
    <dbReference type="NCBI Taxonomy" id="91352"/>
    <lineage>
        <taxon>Bacteria</taxon>
        <taxon>Pseudomonadati</taxon>
        <taxon>Campylobacterota</taxon>
        <taxon>Epsilonproteobacteria</taxon>
        <taxon>Campylobacterales</taxon>
        <taxon>Campylobacteraceae</taxon>
        <taxon>Campylobacter</taxon>
    </lineage>
</organism>
<evidence type="ECO:0000313" key="1">
    <source>
        <dbReference type="EMBL" id="PPB71315.1"/>
    </source>
</evidence>
<sequence length="68" mass="8004">MICPFCGKTTKVVATIKGLENRRFRRCSACNKTFETKEKVLIKPFDFGYLNGEYKEYTDEEKEIENEI</sequence>
<name>A0A855N4M6_CAMHY</name>
<gene>
    <name evidence="1" type="ORF">CDQ78_06445</name>
</gene>
<dbReference type="RefSeq" id="WP_104064367.1">
    <property type="nucleotide sequence ID" value="NZ_NIQH01000005.1"/>
</dbReference>